<keyword evidence="4 12" id="KW-0963">Cytoplasm</keyword>
<evidence type="ECO:0000256" key="3">
    <source>
        <dbReference type="ARBA" id="ARBA00013093"/>
    </source>
</evidence>
<feature type="binding site" evidence="12">
    <location>
        <position position="250"/>
    </location>
    <ligand>
        <name>substrate</name>
    </ligand>
</feature>
<evidence type="ECO:0000256" key="2">
    <source>
        <dbReference type="ARBA" id="ARBA00010941"/>
    </source>
</evidence>
<evidence type="ECO:0000256" key="13">
    <source>
        <dbReference type="RuleBase" id="RU000508"/>
    </source>
</evidence>
<feature type="binding site" evidence="12">
    <location>
        <position position="223"/>
    </location>
    <ligand>
        <name>substrate</name>
    </ligand>
</feature>
<evidence type="ECO:0000313" key="17">
    <source>
        <dbReference type="Proteomes" id="UP000576082"/>
    </source>
</evidence>
<dbReference type="RefSeq" id="WP_169657045.1">
    <property type="nucleotide sequence ID" value="NZ_JABANE010000028.1"/>
</dbReference>
<gene>
    <name evidence="12 16" type="primary">fbp</name>
    <name evidence="16" type="ORF">HHU12_12325</name>
</gene>
<keyword evidence="5 12" id="KW-0479">Metal-binding</keyword>
<dbReference type="PIRSF" id="PIRSF000904">
    <property type="entry name" value="FBPtase_SBPase"/>
    <property type="match status" value="1"/>
</dbReference>
<dbReference type="PRINTS" id="PR00115">
    <property type="entry name" value="F16BPHPHTASE"/>
</dbReference>
<evidence type="ECO:0000256" key="8">
    <source>
        <dbReference type="ARBA" id="ARBA00023277"/>
    </source>
</evidence>
<comment type="catalytic activity">
    <reaction evidence="1 12">
        <text>beta-D-fructose 1,6-bisphosphate + H2O = beta-D-fructose 6-phosphate + phosphate</text>
        <dbReference type="Rhea" id="RHEA:11064"/>
        <dbReference type="ChEBI" id="CHEBI:15377"/>
        <dbReference type="ChEBI" id="CHEBI:32966"/>
        <dbReference type="ChEBI" id="CHEBI:43474"/>
        <dbReference type="ChEBI" id="CHEBI:57634"/>
        <dbReference type="EC" id="3.1.3.11"/>
    </reaction>
</comment>
<evidence type="ECO:0000256" key="9">
    <source>
        <dbReference type="ARBA" id="ARBA00024331"/>
    </source>
</evidence>
<dbReference type="FunFam" id="3.30.540.10:FF:000002">
    <property type="entry name" value="Fructose-1,6-bisphosphatase class 1"/>
    <property type="match status" value="1"/>
</dbReference>
<comment type="subunit">
    <text evidence="12">Homotetramer.</text>
</comment>
<feature type="binding site" evidence="12">
    <location>
        <position position="129"/>
    </location>
    <ligand>
        <name>Mg(2+)</name>
        <dbReference type="ChEBI" id="CHEBI:18420"/>
        <label>1</label>
    </ligand>
</feature>
<accession>A0A7X9RU45</accession>
<feature type="domain" description="Fructose-1-6-bisphosphatase class 1 C-terminal" evidence="15">
    <location>
        <begin position="214"/>
        <end position="337"/>
    </location>
</feature>
<dbReference type="InterPro" id="IPR033391">
    <property type="entry name" value="FBPase_N"/>
</dbReference>
<comment type="caution">
    <text evidence="16">The sequence shown here is derived from an EMBL/GenBank/DDBJ whole genome shotgun (WGS) entry which is preliminary data.</text>
</comment>
<dbReference type="PANTHER" id="PTHR11556">
    <property type="entry name" value="FRUCTOSE-1,6-BISPHOSPHATASE-RELATED"/>
    <property type="match status" value="1"/>
</dbReference>
<dbReference type="PIRSF" id="PIRSF500210">
    <property type="entry name" value="FBPtase"/>
    <property type="match status" value="1"/>
</dbReference>
<evidence type="ECO:0000256" key="11">
    <source>
        <dbReference type="ARBA" id="ARBA00081210"/>
    </source>
</evidence>
<dbReference type="Gene3D" id="3.30.540.10">
    <property type="entry name" value="Fructose-1,6-Bisphosphatase, subunit A, domain 1"/>
    <property type="match status" value="1"/>
</dbReference>
<dbReference type="Pfam" id="PF00316">
    <property type="entry name" value="FBPase"/>
    <property type="match status" value="1"/>
</dbReference>
<feature type="binding site" evidence="12">
    <location>
        <position position="127"/>
    </location>
    <ligand>
        <name>Mg(2+)</name>
        <dbReference type="ChEBI" id="CHEBI:18420"/>
        <label>2</label>
    </ligand>
</feature>
<dbReference type="AlphaFoldDB" id="A0A7X9RU45"/>
<proteinExistence type="inferred from homology"/>
<dbReference type="Pfam" id="PF18913">
    <property type="entry name" value="FBPase_C"/>
    <property type="match status" value="1"/>
</dbReference>
<dbReference type="Proteomes" id="UP000576082">
    <property type="component" value="Unassembled WGS sequence"/>
</dbReference>
<keyword evidence="7 12" id="KW-0460">Magnesium</keyword>
<dbReference type="InterPro" id="IPR000146">
    <property type="entry name" value="FBPase_class-1"/>
</dbReference>
<feature type="binding site" evidence="12">
    <location>
        <position position="107"/>
    </location>
    <ligand>
        <name>Mg(2+)</name>
        <dbReference type="ChEBI" id="CHEBI:18420"/>
        <label>1</label>
    </ligand>
</feature>
<sequence>MIYTEKSKANLDTFTSPVGIAVDRFIAKRQSEFPHATGDLSQLLRDIVIASKIISREINRAGLSGIEGMTEDENIQGEPQRMLDVIAEYRFKKALMNGQQVCAILSEESDDIIETGNHDGKYVVAIDPLDGSSNVDVNVSVGTIFSIYKRVSPQGEPFTKEDFLQPGTAQVAAGYILYGSSTMLVYTTGCGVNGFTYEPSLGEYFLSHPNITQPEDGEYYSVNERDKDEFSRDVKTYLYELKAKKKGTRYVGSLVCDFHRNLLKGGVYLYPATEKYTKGKLRLMYECHALAFITEQAKGRATNGDIRIMDIKPTEYHERTPIIVGSKGLVDEFEDVQKLISFKK</sequence>
<comment type="subcellular location">
    <subcellularLocation>
        <location evidence="12">Cytoplasm</location>
    </subcellularLocation>
</comment>
<feature type="binding site" evidence="12">
    <location>
        <position position="127"/>
    </location>
    <ligand>
        <name>Mg(2+)</name>
        <dbReference type="ChEBI" id="CHEBI:18420"/>
        <label>1</label>
    </ligand>
</feature>
<evidence type="ECO:0000256" key="7">
    <source>
        <dbReference type="ARBA" id="ARBA00022842"/>
    </source>
</evidence>
<name>A0A7X9RU45_9BACT</name>
<evidence type="ECO:0000313" key="16">
    <source>
        <dbReference type="EMBL" id="NME68749.1"/>
    </source>
</evidence>
<dbReference type="Gene3D" id="3.40.190.80">
    <property type="match status" value="1"/>
</dbReference>
<feature type="domain" description="Fructose-1-6-bisphosphatase class I N-terminal" evidence="14">
    <location>
        <begin position="21"/>
        <end position="209"/>
    </location>
</feature>
<comment type="cofactor">
    <cofactor evidence="12">
        <name>Mg(2+)</name>
        <dbReference type="ChEBI" id="CHEBI:18420"/>
    </cofactor>
    <text evidence="12">Binds 2 magnesium ions per subunit.</text>
</comment>
<protein>
    <recommendedName>
        <fullName evidence="10 12">Fructose-1,6-bisphosphatase class 1</fullName>
        <shortName evidence="12">FBPase class 1</shortName>
        <ecNumber evidence="3 12">3.1.3.11</ecNumber>
    </recommendedName>
    <alternativeName>
        <fullName evidence="11 12">D-fructose-1,6-bisphosphate 1-phosphohydrolase class 1</fullName>
    </alternativeName>
</protein>
<dbReference type="SUPFAM" id="SSF56655">
    <property type="entry name" value="Carbohydrate phosphatase"/>
    <property type="match status" value="1"/>
</dbReference>
<comment type="pathway">
    <text evidence="9">Carbohydrate biosynthesis.</text>
</comment>
<evidence type="ECO:0000256" key="10">
    <source>
        <dbReference type="ARBA" id="ARBA00072069"/>
    </source>
</evidence>
<dbReference type="GO" id="GO:0000287">
    <property type="term" value="F:magnesium ion binding"/>
    <property type="evidence" value="ECO:0007669"/>
    <property type="project" value="UniProtKB-UniRule"/>
</dbReference>
<dbReference type="InterPro" id="IPR028343">
    <property type="entry name" value="FBPtase"/>
</dbReference>
<reference evidence="16 17" key="1">
    <citation type="submission" date="2020-04" db="EMBL/GenBank/DDBJ databases">
        <title>Flammeovirga sp. SR4, a novel species isolated from seawater.</title>
        <authorList>
            <person name="Wang X."/>
        </authorList>
    </citation>
    <scope>NUCLEOTIDE SEQUENCE [LARGE SCALE GENOMIC DNA]</scope>
    <source>
        <strain evidence="16 17">ATCC 23126</strain>
    </source>
</reference>
<keyword evidence="17" id="KW-1185">Reference proteome</keyword>
<comment type="similarity">
    <text evidence="2 12 13">Belongs to the FBPase class 1 family.</text>
</comment>
<feature type="binding site" evidence="12">
    <location>
        <position position="286"/>
    </location>
    <ligand>
        <name>Mg(2+)</name>
        <dbReference type="ChEBI" id="CHEBI:18420"/>
        <label>2</label>
    </ligand>
</feature>
<evidence type="ECO:0000256" key="5">
    <source>
        <dbReference type="ARBA" id="ARBA00022723"/>
    </source>
</evidence>
<dbReference type="PANTHER" id="PTHR11556:SF35">
    <property type="entry name" value="SEDOHEPTULOSE-1,7-BISPHOSPHATASE, CHLOROPLASTIC"/>
    <property type="match status" value="1"/>
</dbReference>
<evidence type="ECO:0000256" key="6">
    <source>
        <dbReference type="ARBA" id="ARBA00022801"/>
    </source>
</evidence>
<evidence type="ECO:0000259" key="14">
    <source>
        <dbReference type="Pfam" id="PF00316"/>
    </source>
</evidence>
<dbReference type="EMBL" id="JABANE010000028">
    <property type="protein sequence ID" value="NME68749.1"/>
    <property type="molecule type" value="Genomic_DNA"/>
</dbReference>
<dbReference type="NCBIfam" id="NF006778">
    <property type="entry name" value="PRK09293.1-1"/>
    <property type="match status" value="1"/>
</dbReference>
<organism evidence="16 17">
    <name type="scientific">Flammeovirga aprica JL-4</name>
    <dbReference type="NCBI Taxonomy" id="694437"/>
    <lineage>
        <taxon>Bacteria</taxon>
        <taxon>Pseudomonadati</taxon>
        <taxon>Bacteroidota</taxon>
        <taxon>Cytophagia</taxon>
        <taxon>Cytophagales</taxon>
        <taxon>Flammeovirgaceae</taxon>
        <taxon>Flammeovirga</taxon>
    </lineage>
</organism>
<dbReference type="InterPro" id="IPR044015">
    <property type="entry name" value="FBPase_C_dom"/>
</dbReference>
<dbReference type="GO" id="GO:0030388">
    <property type="term" value="P:fructose 1,6-bisphosphate metabolic process"/>
    <property type="evidence" value="ECO:0007669"/>
    <property type="project" value="TreeGrafter"/>
</dbReference>
<dbReference type="HAMAP" id="MF_01855">
    <property type="entry name" value="FBPase_class1"/>
    <property type="match status" value="1"/>
</dbReference>
<evidence type="ECO:0000256" key="4">
    <source>
        <dbReference type="ARBA" id="ARBA00022490"/>
    </source>
</evidence>
<evidence type="ECO:0000256" key="1">
    <source>
        <dbReference type="ARBA" id="ARBA00001273"/>
    </source>
</evidence>
<dbReference type="EC" id="3.1.3.11" evidence="3 12"/>
<keyword evidence="6 12" id="KW-0378">Hydrolase</keyword>
<keyword evidence="8 12" id="KW-0119">Carbohydrate metabolism</keyword>
<dbReference type="GO" id="GO:0005986">
    <property type="term" value="P:sucrose biosynthetic process"/>
    <property type="evidence" value="ECO:0007669"/>
    <property type="project" value="TreeGrafter"/>
</dbReference>
<dbReference type="GO" id="GO:0042132">
    <property type="term" value="F:fructose 1,6-bisphosphate 1-phosphatase activity"/>
    <property type="evidence" value="ECO:0007669"/>
    <property type="project" value="UniProtKB-UniRule"/>
</dbReference>
<feature type="binding site" evidence="12">
    <location>
        <begin position="268"/>
        <end position="270"/>
    </location>
    <ligand>
        <name>substrate</name>
    </ligand>
</feature>
<dbReference type="GO" id="GO:0006094">
    <property type="term" value="P:gluconeogenesis"/>
    <property type="evidence" value="ECO:0007669"/>
    <property type="project" value="UniProtKB-UniRule"/>
</dbReference>
<feature type="binding site" evidence="12">
    <location>
        <position position="280"/>
    </location>
    <ligand>
        <name>substrate</name>
    </ligand>
</feature>
<dbReference type="CDD" id="cd00354">
    <property type="entry name" value="FBPase"/>
    <property type="match status" value="1"/>
</dbReference>
<feature type="binding site" evidence="12">
    <location>
        <begin position="130"/>
        <end position="133"/>
    </location>
    <ligand>
        <name>substrate</name>
    </ligand>
</feature>
<evidence type="ECO:0000256" key="12">
    <source>
        <dbReference type="HAMAP-Rule" id="MF_01855"/>
    </source>
</evidence>
<dbReference type="GO" id="GO:0006002">
    <property type="term" value="P:fructose 6-phosphate metabolic process"/>
    <property type="evidence" value="ECO:0007669"/>
    <property type="project" value="TreeGrafter"/>
</dbReference>
<dbReference type="GO" id="GO:0005829">
    <property type="term" value="C:cytosol"/>
    <property type="evidence" value="ECO:0007669"/>
    <property type="project" value="TreeGrafter"/>
</dbReference>
<evidence type="ECO:0000259" key="15">
    <source>
        <dbReference type="Pfam" id="PF18913"/>
    </source>
</evidence>
<dbReference type="GO" id="GO:0006000">
    <property type="term" value="P:fructose metabolic process"/>
    <property type="evidence" value="ECO:0007669"/>
    <property type="project" value="TreeGrafter"/>
</dbReference>
<feature type="binding site" evidence="12">
    <location>
        <position position="130"/>
    </location>
    <ligand>
        <name>Mg(2+)</name>
        <dbReference type="ChEBI" id="CHEBI:18420"/>
        <label>2</label>
    </ligand>
</feature>